<evidence type="ECO:0000313" key="1">
    <source>
        <dbReference type="EMBL" id="AGA25283.1"/>
    </source>
</evidence>
<accession>L0D8X4</accession>
<dbReference type="AlphaFoldDB" id="L0D8X4"/>
<organism evidence="1 2">
    <name type="scientific">Singulisphaera acidiphila (strain ATCC BAA-1392 / DSM 18658 / VKM B-2454 / MOB10)</name>
    <dbReference type="NCBI Taxonomy" id="886293"/>
    <lineage>
        <taxon>Bacteria</taxon>
        <taxon>Pseudomonadati</taxon>
        <taxon>Planctomycetota</taxon>
        <taxon>Planctomycetia</taxon>
        <taxon>Isosphaerales</taxon>
        <taxon>Isosphaeraceae</taxon>
        <taxon>Singulisphaera</taxon>
    </lineage>
</organism>
<name>L0D8X4_SINAD</name>
<dbReference type="EMBL" id="CP003364">
    <property type="protein sequence ID" value="AGA25283.1"/>
    <property type="molecule type" value="Genomic_DNA"/>
</dbReference>
<protein>
    <submittedName>
        <fullName evidence="1">Uncharacterized protein</fullName>
    </submittedName>
</protein>
<dbReference type="OrthoDB" id="1550302at2"/>
<dbReference type="RefSeq" id="WP_015244461.1">
    <property type="nucleotide sequence ID" value="NC_019892.1"/>
</dbReference>
<dbReference type="KEGG" id="saci:Sinac_0878"/>
<sequence>MKTLLVMTAGQTDAQLVVNDQRHKLDGNTCGTLHDAIKERSWSVVDAPSTRSRDLIKTLPDGDVKLCTPKLDAVLAHFGDAPPTSALIFETVRQDARDPRLSGEIMERRLHDRGVNQVIRVAFLTGTEQLEDPSNDVDAVVRRTIVAMLSDAIKKQVEQLTKNDKVFVATTGGLAAANELINELVRLHAVGGPTVTALEVPDGDRAQQDDRVVEEKFHPAAGYRARWHALSLVEKGSLLGAWGAVSHLEGVPDQEWTQVIKWLARFASSLPLPTACDLAVLSHHRMAVRAAVRVELALRAEDIPRAVHGTVAVFEAALWDKLGERIERSSDPDKRRFFKVKSGDAPMGDKLLRKGDGTDEDRKRPFELKETVADVAWYWVYDSDGGPGAHLANDFIGSDALKKFDAALVKNNIRELRNDVAHNEPTPELMNDARTRMQSAKLWSNNDTFLSQSLVQAVLKELGEQCPEQLCIHFVSTIRERLLAIS</sequence>
<reference evidence="1 2" key="1">
    <citation type="submission" date="2012-02" db="EMBL/GenBank/DDBJ databases">
        <title>Complete sequence of chromosome of Singulisphaera acidiphila DSM 18658.</title>
        <authorList>
            <consortium name="US DOE Joint Genome Institute (JGI-PGF)"/>
            <person name="Lucas S."/>
            <person name="Copeland A."/>
            <person name="Lapidus A."/>
            <person name="Glavina del Rio T."/>
            <person name="Dalin E."/>
            <person name="Tice H."/>
            <person name="Bruce D."/>
            <person name="Goodwin L."/>
            <person name="Pitluck S."/>
            <person name="Peters L."/>
            <person name="Ovchinnikova G."/>
            <person name="Chertkov O."/>
            <person name="Kyrpides N."/>
            <person name="Mavromatis K."/>
            <person name="Ivanova N."/>
            <person name="Brettin T."/>
            <person name="Detter J.C."/>
            <person name="Han C."/>
            <person name="Larimer F."/>
            <person name="Land M."/>
            <person name="Hauser L."/>
            <person name="Markowitz V."/>
            <person name="Cheng J.-F."/>
            <person name="Hugenholtz P."/>
            <person name="Woyke T."/>
            <person name="Wu D."/>
            <person name="Tindall B."/>
            <person name="Pomrenke H."/>
            <person name="Brambilla E."/>
            <person name="Klenk H.-P."/>
            <person name="Eisen J.A."/>
        </authorList>
    </citation>
    <scope>NUCLEOTIDE SEQUENCE [LARGE SCALE GENOMIC DNA]</scope>
    <source>
        <strain evidence="2">ATCC BAA-1392 / DSM 18658 / VKM B-2454 / MOB10</strain>
    </source>
</reference>
<keyword evidence="2" id="KW-1185">Reference proteome</keyword>
<dbReference type="Proteomes" id="UP000010798">
    <property type="component" value="Chromosome"/>
</dbReference>
<dbReference type="eggNOG" id="ENOG5033SR5">
    <property type="taxonomic scope" value="Bacteria"/>
</dbReference>
<dbReference type="HOGENOM" id="CLU_561276_0_0_0"/>
<gene>
    <name evidence="1" type="ordered locus">Sinac_0878</name>
</gene>
<proteinExistence type="predicted"/>
<dbReference type="STRING" id="886293.Sinac_0878"/>
<evidence type="ECO:0000313" key="2">
    <source>
        <dbReference type="Proteomes" id="UP000010798"/>
    </source>
</evidence>